<gene>
    <name evidence="1" type="ORF">DPEC_G00134890</name>
</gene>
<name>A0ACC2GRV1_DALPE</name>
<keyword evidence="2" id="KW-1185">Reference proteome</keyword>
<comment type="caution">
    <text evidence="1">The sequence shown here is derived from an EMBL/GenBank/DDBJ whole genome shotgun (WGS) entry which is preliminary data.</text>
</comment>
<evidence type="ECO:0000313" key="2">
    <source>
        <dbReference type="Proteomes" id="UP001157502"/>
    </source>
</evidence>
<reference evidence="1" key="1">
    <citation type="submission" date="2021-05" db="EMBL/GenBank/DDBJ databases">
        <authorList>
            <person name="Pan Q."/>
            <person name="Jouanno E."/>
            <person name="Zahm M."/>
            <person name="Klopp C."/>
            <person name="Cabau C."/>
            <person name="Louis A."/>
            <person name="Berthelot C."/>
            <person name="Parey E."/>
            <person name="Roest Crollius H."/>
            <person name="Montfort J."/>
            <person name="Robinson-Rechavi M."/>
            <person name="Bouchez O."/>
            <person name="Lampietro C."/>
            <person name="Lopez Roques C."/>
            <person name="Donnadieu C."/>
            <person name="Postlethwait J."/>
            <person name="Bobe J."/>
            <person name="Dillon D."/>
            <person name="Chandos A."/>
            <person name="von Hippel F."/>
            <person name="Guiguen Y."/>
        </authorList>
    </citation>
    <scope>NUCLEOTIDE SEQUENCE</scope>
    <source>
        <strain evidence="1">YG-Jan2019</strain>
    </source>
</reference>
<dbReference type="EMBL" id="CM055737">
    <property type="protein sequence ID" value="KAJ8006406.1"/>
    <property type="molecule type" value="Genomic_DNA"/>
</dbReference>
<sequence>MRSDGGLCGGRARPYLGSHLRSPSAGEMSAQHQDRWRSAGVALLDRGFTRQTGGTSVPARAAASGNTCLASRLVSQVASLVGLWHRRNGREN</sequence>
<accession>A0ACC2GRV1</accession>
<evidence type="ECO:0000313" key="1">
    <source>
        <dbReference type="EMBL" id="KAJ8006406.1"/>
    </source>
</evidence>
<organism evidence="1 2">
    <name type="scientific">Dallia pectoralis</name>
    <name type="common">Alaska blackfish</name>
    <dbReference type="NCBI Taxonomy" id="75939"/>
    <lineage>
        <taxon>Eukaryota</taxon>
        <taxon>Metazoa</taxon>
        <taxon>Chordata</taxon>
        <taxon>Craniata</taxon>
        <taxon>Vertebrata</taxon>
        <taxon>Euteleostomi</taxon>
        <taxon>Actinopterygii</taxon>
        <taxon>Neopterygii</taxon>
        <taxon>Teleostei</taxon>
        <taxon>Protacanthopterygii</taxon>
        <taxon>Esociformes</taxon>
        <taxon>Umbridae</taxon>
        <taxon>Dallia</taxon>
    </lineage>
</organism>
<proteinExistence type="predicted"/>
<dbReference type="Proteomes" id="UP001157502">
    <property type="component" value="Chromosome 10"/>
</dbReference>
<protein>
    <submittedName>
        <fullName evidence="1">Uncharacterized protein</fullName>
    </submittedName>
</protein>